<sequence length="479" mass="56115">MKKTRIDEMDRISELPEPILHHILSFLPFKQVALTCVLSKKWEETWKRYPVFKIDESILCEDEQYREIRMKLINYLEQTLQNRHCKDLMSMEKFSIDTKLFDDRELASFVDRCICYAVGSNVKRLKLEFLSKRWYELEFGLRRNSWYDLPPIVLCAKSIEVLKLRGCKLELPSKSNVKLLSLRRMHLVEVFSNSHVINNLLAGCPLIEEIGIWNCEGIESLELFGLERLNDIMIANNKELKRVDMKKLNVSSLSIVRLLSIVRPFYFFVPFAIPFEINVTFCTNLKNLRFVEAYITDEWLCGLIYGLPLLECLELRFCKKLKSIEISSPSLKTFSIFGCTYVVELKIDTLNLTHFTYDGGMIFLYLNALALSYVDLSLSWTNLDTYWNAKFIELLAQFHKYSEMLGLRVSKNEFSYKKPLVYEEEISSCGKSLPISCWQYCIEEVKLEFNGYKGNSTKVYSLEGREFLEKIDGLCRLNV</sequence>
<dbReference type="Pfam" id="PF23622">
    <property type="entry name" value="LRR_At1g61320_AtMIF1"/>
    <property type="match status" value="2"/>
</dbReference>
<dbReference type="Gene3D" id="1.20.1280.50">
    <property type="match status" value="1"/>
</dbReference>
<name>A0AAE0EB81_9ROSI</name>
<dbReference type="Proteomes" id="UP001281410">
    <property type="component" value="Unassembled WGS sequence"/>
</dbReference>
<dbReference type="PROSITE" id="PS50181">
    <property type="entry name" value="FBOX"/>
    <property type="match status" value="1"/>
</dbReference>
<proteinExistence type="predicted"/>
<dbReference type="Gene3D" id="3.80.10.10">
    <property type="entry name" value="Ribonuclease Inhibitor"/>
    <property type="match status" value="2"/>
</dbReference>
<comment type="caution">
    <text evidence="2">The sequence shown here is derived from an EMBL/GenBank/DDBJ whole genome shotgun (WGS) entry which is preliminary data.</text>
</comment>
<dbReference type="EMBL" id="JANJYJ010000004">
    <property type="protein sequence ID" value="KAK3220105.1"/>
    <property type="molecule type" value="Genomic_DNA"/>
</dbReference>
<evidence type="ECO:0000313" key="3">
    <source>
        <dbReference type="Proteomes" id="UP001281410"/>
    </source>
</evidence>
<protein>
    <recommendedName>
        <fullName evidence="1">F-box domain-containing protein</fullName>
    </recommendedName>
</protein>
<reference evidence="2" key="1">
    <citation type="journal article" date="2023" name="Plant J.">
        <title>Genome sequences and population genomics provide insights into the demographic history, inbreeding, and mutation load of two 'living fossil' tree species of Dipteronia.</title>
        <authorList>
            <person name="Feng Y."/>
            <person name="Comes H.P."/>
            <person name="Chen J."/>
            <person name="Zhu S."/>
            <person name="Lu R."/>
            <person name="Zhang X."/>
            <person name="Li P."/>
            <person name="Qiu J."/>
            <person name="Olsen K.M."/>
            <person name="Qiu Y."/>
        </authorList>
    </citation>
    <scope>NUCLEOTIDE SEQUENCE</scope>
    <source>
        <strain evidence="2">NBL</strain>
    </source>
</reference>
<dbReference type="PANTHER" id="PTHR34145">
    <property type="entry name" value="OS02G0105600 PROTEIN"/>
    <property type="match status" value="1"/>
</dbReference>
<dbReference type="InterPro" id="IPR053781">
    <property type="entry name" value="F-box_AtFBL13-like"/>
</dbReference>
<dbReference type="InterPro" id="IPR053772">
    <property type="entry name" value="At1g61320/At1g61330-like"/>
</dbReference>
<dbReference type="PANTHER" id="PTHR34145:SF28">
    <property type="entry name" value="F-BOX DOMAIN-CONTAINING PROTEIN"/>
    <property type="match status" value="1"/>
</dbReference>
<dbReference type="Pfam" id="PF00646">
    <property type="entry name" value="F-box"/>
    <property type="match status" value="1"/>
</dbReference>
<accession>A0AAE0EB81</accession>
<dbReference type="AlphaFoldDB" id="A0AAE0EB81"/>
<dbReference type="SUPFAM" id="SSF81383">
    <property type="entry name" value="F-box domain"/>
    <property type="match status" value="1"/>
</dbReference>
<organism evidence="2 3">
    <name type="scientific">Dipteronia sinensis</name>
    <dbReference type="NCBI Taxonomy" id="43782"/>
    <lineage>
        <taxon>Eukaryota</taxon>
        <taxon>Viridiplantae</taxon>
        <taxon>Streptophyta</taxon>
        <taxon>Embryophyta</taxon>
        <taxon>Tracheophyta</taxon>
        <taxon>Spermatophyta</taxon>
        <taxon>Magnoliopsida</taxon>
        <taxon>eudicotyledons</taxon>
        <taxon>Gunneridae</taxon>
        <taxon>Pentapetalae</taxon>
        <taxon>rosids</taxon>
        <taxon>malvids</taxon>
        <taxon>Sapindales</taxon>
        <taxon>Sapindaceae</taxon>
        <taxon>Hippocastanoideae</taxon>
        <taxon>Acereae</taxon>
        <taxon>Dipteronia</taxon>
    </lineage>
</organism>
<evidence type="ECO:0000259" key="1">
    <source>
        <dbReference type="PROSITE" id="PS50181"/>
    </source>
</evidence>
<dbReference type="InterPro" id="IPR001810">
    <property type="entry name" value="F-box_dom"/>
</dbReference>
<gene>
    <name evidence="2" type="ORF">Dsin_014075</name>
</gene>
<dbReference type="InterPro" id="IPR036047">
    <property type="entry name" value="F-box-like_dom_sf"/>
</dbReference>
<dbReference type="InterPro" id="IPR032675">
    <property type="entry name" value="LRR_dom_sf"/>
</dbReference>
<dbReference type="SUPFAM" id="SSF52058">
    <property type="entry name" value="L domain-like"/>
    <property type="match status" value="1"/>
</dbReference>
<dbReference type="CDD" id="cd22160">
    <property type="entry name" value="F-box_AtFBL13-like"/>
    <property type="match status" value="1"/>
</dbReference>
<evidence type="ECO:0000313" key="2">
    <source>
        <dbReference type="EMBL" id="KAK3220105.1"/>
    </source>
</evidence>
<keyword evidence="3" id="KW-1185">Reference proteome</keyword>
<dbReference type="InterPro" id="IPR055357">
    <property type="entry name" value="LRR_At1g61320_AtMIF1"/>
</dbReference>
<feature type="domain" description="F-box" evidence="1">
    <location>
        <begin position="9"/>
        <end position="68"/>
    </location>
</feature>